<dbReference type="CDD" id="cd12148">
    <property type="entry name" value="fungal_TF_MHR"/>
    <property type="match status" value="1"/>
</dbReference>
<comment type="caution">
    <text evidence="1">The sequence shown here is derived from an EMBL/GenBank/DDBJ whole genome shotgun (WGS) entry which is preliminary data.</text>
</comment>
<sequence length="126" mass="14318">MVVFDKIQHHALSARSRPPQDVEDELVELDSEMRRVHNELPPALKPLAMKDSVFDSPNIIVTRLCVTFLYCKCLIVLHRQHVLTNRPGSLRTCYEASGLLVRHFCDSYDEFAPGARWRARGGSCPA</sequence>
<dbReference type="AlphaFoldDB" id="A0A8H7NHS5"/>
<organism evidence="1 2">
    <name type="scientific">Bionectria ochroleuca</name>
    <name type="common">Gliocladium roseum</name>
    <dbReference type="NCBI Taxonomy" id="29856"/>
    <lineage>
        <taxon>Eukaryota</taxon>
        <taxon>Fungi</taxon>
        <taxon>Dikarya</taxon>
        <taxon>Ascomycota</taxon>
        <taxon>Pezizomycotina</taxon>
        <taxon>Sordariomycetes</taxon>
        <taxon>Hypocreomycetidae</taxon>
        <taxon>Hypocreales</taxon>
        <taxon>Bionectriaceae</taxon>
        <taxon>Clonostachys</taxon>
    </lineage>
</organism>
<evidence type="ECO:0000313" key="2">
    <source>
        <dbReference type="Proteomes" id="UP000616885"/>
    </source>
</evidence>
<gene>
    <name evidence="1" type="ORF">IM811_007178</name>
</gene>
<dbReference type="Proteomes" id="UP000616885">
    <property type="component" value="Unassembled WGS sequence"/>
</dbReference>
<reference evidence="1" key="1">
    <citation type="submission" date="2020-10" db="EMBL/GenBank/DDBJ databases">
        <title>High-Quality Genome Resource of Clonostachys rosea strain S41 by Oxford Nanopore Long-Read Sequencing.</title>
        <authorList>
            <person name="Wang H."/>
        </authorList>
    </citation>
    <scope>NUCLEOTIDE SEQUENCE</scope>
    <source>
        <strain evidence="1">S41</strain>
    </source>
</reference>
<proteinExistence type="predicted"/>
<evidence type="ECO:0000313" key="1">
    <source>
        <dbReference type="EMBL" id="KAF9756234.1"/>
    </source>
</evidence>
<protein>
    <submittedName>
        <fullName evidence="1">Uncharacterized protein</fullName>
    </submittedName>
</protein>
<accession>A0A8H7NHS5</accession>
<dbReference type="EMBL" id="JADCTT010000002">
    <property type="protein sequence ID" value="KAF9756234.1"/>
    <property type="molecule type" value="Genomic_DNA"/>
</dbReference>
<name>A0A8H7NHS5_BIOOC</name>